<comment type="cofactor">
    <cofactor evidence="1">
        <name>Mg(2+)</name>
        <dbReference type="ChEBI" id="CHEBI:18420"/>
    </cofactor>
</comment>
<dbReference type="EMBL" id="LAZR01000498">
    <property type="protein sequence ID" value="KKN66523.1"/>
    <property type="molecule type" value="Genomic_DNA"/>
</dbReference>
<name>A0A0F9VL45_9ZZZZ</name>
<reference evidence="5" key="1">
    <citation type="journal article" date="2015" name="Nature">
        <title>Complex archaea that bridge the gap between prokaryotes and eukaryotes.</title>
        <authorList>
            <person name="Spang A."/>
            <person name="Saw J.H."/>
            <person name="Jorgensen S.L."/>
            <person name="Zaremba-Niedzwiedzka K."/>
            <person name="Martijn J."/>
            <person name="Lind A.E."/>
            <person name="van Eijk R."/>
            <person name="Schleper C."/>
            <person name="Guy L."/>
            <person name="Ettema T.J."/>
        </authorList>
    </citation>
    <scope>NUCLEOTIDE SEQUENCE</scope>
</reference>
<dbReference type="InterPro" id="IPR014883">
    <property type="entry name" value="VRR_NUC"/>
</dbReference>
<dbReference type="SMART" id="SM00990">
    <property type="entry name" value="VRR_NUC"/>
    <property type="match status" value="1"/>
</dbReference>
<gene>
    <name evidence="5" type="ORF">LCGC14_0470570</name>
</gene>
<evidence type="ECO:0000313" key="5">
    <source>
        <dbReference type="EMBL" id="KKN66523.1"/>
    </source>
</evidence>
<dbReference type="InterPro" id="IPR011856">
    <property type="entry name" value="tRNA_endonuc-like_dom_sf"/>
</dbReference>
<evidence type="ECO:0000256" key="1">
    <source>
        <dbReference type="ARBA" id="ARBA00001946"/>
    </source>
</evidence>
<evidence type="ECO:0000256" key="2">
    <source>
        <dbReference type="ARBA" id="ARBA00022722"/>
    </source>
</evidence>
<protein>
    <recommendedName>
        <fullName evidence="4">VRR-NUC domain-containing protein</fullName>
    </recommendedName>
</protein>
<dbReference type="Gene3D" id="3.40.1350.10">
    <property type="match status" value="1"/>
</dbReference>
<proteinExistence type="predicted"/>
<feature type="domain" description="VRR-NUC" evidence="4">
    <location>
        <begin position="4"/>
        <end position="84"/>
    </location>
</feature>
<organism evidence="5">
    <name type="scientific">marine sediment metagenome</name>
    <dbReference type="NCBI Taxonomy" id="412755"/>
    <lineage>
        <taxon>unclassified sequences</taxon>
        <taxon>metagenomes</taxon>
        <taxon>ecological metagenomes</taxon>
    </lineage>
</organism>
<evidence type="ECO:0000256" key="3">
    <source>
        <dbReference type="ARBA" id="ARBA00022801"/>
    </source>
</evidence>
<dbReference type="AlphaFoldDB" id="A0A0F9VL45"/>
<sequence length="100" mass="11536">MTKMLEKDIESRVCRYAKSKGLDHYKFNSPARAAVPDRLFITPSGFIFFVEFKAEGKKPTTAQLREHVRLQKRNVRVFVIDNVDEGKFVIDLMGGKNEMV</sequence>
<accession>A0A0F9VL45</accession>
<comment type="caution">
    <text evidence="5">The sequence shown here is derived from an EMBL/GenBank/DDBJ whole genome shotgun (WGS) entry which is preliminary data.</text>
</comment>
<dbReference type="GO" id="GO:0016788">
    <property type="term" value="F:hydrolase activity, acting on ester bonds"/>
    <property type="evidence" value="ECO:0007669"/>
    <property type="project" value="InterPro"/>
</dbReference>
<dbReference type="GO" id="GO:0004518">
    <property type="term" value="F:nuclease activity"/>
    <property type="evidence" value="ECO:0007669"/>
    <property type="project" value="UniProtKB-KW"/>
</dbReference>
<keyword evidence="3" id="KW-0378">Hydrolase</keyword>
<dbReference type="GO" id="GO:0003676">
    <property type="term" value="F:nucleic acid binding"/>
    <property type="evidence" value="ECO:0007669"/>
    <property type="project" value="InterPro"/>
</dbReference>
<evidence type="ECO:0000259" key="4">
    <source>
        <dbReference type="SMART" id="SM00990"/>
    </source>
</evidence>
<keyword evidence="2" id="KW-0540">Nuclease</keyword>